<dbReference type="InterPro" id="IPR036093">
    <property type="entry name" value="NAC_dom_sf"/>
</dbReference>
<gene>
    <name evidence="6" type="ORF">JCGZ_14765</name>
</gene>
<name>A0A067KBZ5_JATCU</name>
<keyword evidence="1" id="KW-0805">Transcription regulation</keyword>
<dbReference type="OrthoDB" id="1921961at2759"/>
<reference evidence="6 7" key="1">
    <citation type="journal article" date="2014" name="PLoS ONE">
        <title>Global Analysis of Gene Expression Profiles in Physic Nut (Jatropha curcas L.) Seedlings Exposed to Salt Stress.</title>
        <authorList>
            <person name="Zhang L."/>
            <person name="Zhang C."/>
            <person name="Wu P."/>
            <person name="Chen Y."/>
            <person name="Li M."/>
            <person name="Jiang H."/>
            <person name="Wu G."/>
        </authorList>
    </citation>
    <scope>NUCLEOTIDE SEQUENCE [LARGE SCALE GENOMIC DNA]</scope>
    <source>
        <strain evidence="7">cv. GZQX0401</strain>
        <tissue evidence="6">Young leaves</tissue>
    </source>
</reference>
<organism evidence="6 7">
    <name type="scientific">Jatropha curcas</name>
    <name type="common">Barbados nut</name>
    <dbReference type="NCBI Taxonomy" id="180498"/>
    <lineage>
        <taxon>Eukaryota</taxon>
        <taxon>Viridiplantae</taxon>
        <taxon>Streptophyta</taxon>
        <taxon>Embryophyta</taxon>
        <taxon>Tracheophyta</taxon>
        <taxon>Spermatophyta</taxon>
        <taxon>Magnoliopsida</taxon>
        <taxon>eudicotyledons</taxon>
        <taxon>Gunneridae</taxon>
        <taxon>Pentapetalae</taxon>
        <taxon>rosids</taxon>
        <taxon>fabids</taxon>
        <taxon>Malpighiales</taxon>
        <taxon>Euphorbiaceae</taxon>
        <taxon>Crotonoideae</taxon>
        <taxon>Jatropheae</taxon>
        <taxon>Jatropha</taxon>
    </lineage>
</organism>
<accession>A0A067KBZ5</accession>
<dbReference type="GO" id="GO:0006355">
    <property type="term" value="P:regulation of DNA-templated transcription"/>
    <property type="evidence" value="ECO:0007669"/>
    <property type="project" value="InterPro"/>
</dbReference>
<sequence>MANAPVLFAQNLPLGWRFAPTDQQLVGHYLKRKRHGDPIEGSDIVEVIKFCNYNPGDLAGK</sequence>
<dbReference type="PROSITE" id="PS51005">
    <property type="entry name" value="NAC"/>
    <property type="match status" value="1"/>
</dbReference>
<dbReference type="Proteomes" id="UP000027138">
    <property type="component" value="Unassembled WGS sequence"/>
</dbReference>
<keyword evidence="3" id="KW-0804">Transcription</keyword>
<evidence type="ECO:0000256" key="2">
    <source>
        <dbReference type="ARBA" id="ARBA00023125"/>
    </source>
</evidence>
<dbReference type="STRING" id="180498.A0A067KBZ5"/>
<keyword evidence="7" id="KW-1185">Reference proteome</keyword>
<evidence type="ECO:0000313" key="6">
    <source>
        <dbReference type="EMBL" id="KDP32553.1"/>
    </source>
</evidence>
<keyword evidence="4" id="KW-0539">Nucleus</keyword>
<dbReference type="EMBL" id="KK914580">
    <property type="protein sequence ID" value="KDP32553.1"/>
    <property type="molecule type" value="Genomic_DNA"/>
</dbReference>
<dbReference type="Gene3D" id="2.170.150.80">
    <property type="entry name" value="NAC domain"/>
    <property type="match status" value="1"/>
</dbReference>
<keyword evidence="2" id="KW-0238">DNA-binding</keyword>
<evidence type="ECO:0000256" key="1">
    <source>
        <dbReference type="ARBA" id="ARBA00023015"/>
    </source>
</evidence>
<proteinExistence type="predicted"/>
<dbReference type="SUPFAM" id="SSF101941">
    <property type="entry name" value="NAC domain"/>
    <property type="match status" value="1"/>
</dbReference>
<feature type="domain" description="NAC" evidence="5">
    <location>
        <begin position="12"/>
        <end position="61"/>
    </location>
</feature>
<evidence type="ECO:0000256" key="4">
    <source>
        <dbReference type="ARBA" id="ARBA00023242"/>
    </source>
</evidence>
<dbReference type="GO" id="GO:0003677">
    <property type="term" value="F:DNA binding"/>
    <property type="evidence" value="ECO:0007669"/>
    <property type="project" value="UniProtKB-KW"/>
</dbReference>
<dbReference type="InterPro" id="IPR003441">
    <property type="entry name" value="NAC-dom"/>
</dbReference>
<evidence type="ECO:0000259" key="5">
    <source>
        <dbReference type="PROSITE" id="PS51005"/>
    </source>
</evidence>
<evidence type="ECO:0000313" key="7">
    <source>
        <dbReference type="Proteomes" id="UP000027138"/>
    </source>
</evidence>
<dbReference type="Pfam" id="PF02365">
    <property type="entry name" value="NAM"/>
    <property type="match status" value="1"/>
</dbReference>
<dbReference type="AlphaFoldDB" id="A0A067KBZ5"/>
<protein>
    <recommendedName>
        <fullName evidence="5">NAC domain-containing protein</fullName>
    </recommendedName>
</protein>
<evidence type="ECO:0000256" key="3">
    <source>
        <dbReference type="ARBA" id="ARBA00023163"/>
    </source>
</evidence>